<dbReference type="GO" id="GO:0006352">
    <property type="term" value="P:DNA-templated transcription initiation"/>
    <property type="evidence" value="ECO:0007669"/>
    <property type="project" value="InterPro"/>
</dbReference>
<dbReference type="Gene3D" id="1.10.10.10">
    <property type="entry name" value="Winged helix-like DNA-binding domain superfamily/Winged helix DNA-binding domain"/>
    <property type="match status" value="1"/>
</dbReference>
<dbReference type="Proteomes" id="UP000520814">
    <property type="component" value="Unassembled WGS sequence"/>
</dbReference>
<protein>
    <submittedName>
        <fullName evidence="7">RNA polymerase sigma factor (Sigma-70 family)</fullName>
    </submittedName>
</protein>
<evidence type="ECO:0000256" key="1">
    <source>
        <dbReference type="ARBA" id="ARBA00010641"/>
    </source>
</evidence>
<comment type="similarity">
    <text evidence="1">Belongs to the sigma-70 factor family. ECF subfamily.</text>
</comment>
<dbReference type="RefSeq" id="WP_184193198.1">
    <property type="nucleotide sequence ID" value="NZ_JACHGW010000001.1"/>
</dbReference>
<dbReference type="InterPro" id="IPR036388">
    <property type="entry name" value="WH-like_DNA-bd_sf"/>
</dbReference>
<keyword evidence="3" id="KW-0731">Sigma factor</keyword>
<organism evidence="7 8">
    <name type="scientific">Armatimonas rosea</name>
    <dbReference type="NCBI Taxonomy" id="685828"/>
    <lineage>
        <taxon>Bacteria</taxon>
        <taxon>Bacillati</taxon>
        <taxon>Armatimonadota</taxon>
        <taxon>Armatimonadia</taxon>
        <taxon>Armatimonadales</taxon>
        <taxon>Armatimonadaceae</taxon>
        <taxon>Armatimonas</taxon>
    </lineage>
</organism>
<keyword evidence="5" id="KW-0804">Transcription</keyword>
<sequence>MQLSDRALAELRPPLLRFCTRLLGSADQAEDIVQEALLIALRKPETKDPAAYVFGIARMLCKNGVRQRQSLPLDDELLMGIGDDPLTELLSRERGSVLEAAFAQLDTPTRTLLTARYVDEKPVWALAEEEGLTENAASLRLMRAREALESVLVRELPEAALVHGLISPKAAEGWQPTLIYCLRCGNHKMEGCLRRDRFVLRCPECDKTRLSLAGLATTVAPLPAERVLAGASGFRVGLRRVNGWWQAYLSEGLRRGVALCVHCGTQASVLRGWPGGSPGFVSQCAQCRQTFFVAVAGLLMHSDEGQRFWSEQARLRFAGQERLCFQGRDAVLVRFESRSSTARLEAIYAADDLTRLK</sequence>
<evidence type="ECO:0000259" key="6">
    <source>
        <dbReference type="Pfam" id="PF04542"/>
    </source>
</evidence>
<evidence type="ECO:0000313" key="8">
    <source>
        <dbReference type="Proteomes" id="UP000520814"/>
    </source>
</evidence>
<feature type="domain" description="RNA polymerase sigma-70 region 2" evidence="6">
    <location>
        <begin position="10"/>
        <end position="69"/>
    </location>
</feature>
<evidence type="ECO:0000313" key="7">
    <source>
        <dbReference type="EMBL" id="MBB6049600.1"/>
    </source>
</evidence>
<keyword evidence="4" id="KW-0238">DNA-binding</keyword>
<proteinExistence type="inferred from homology"/>
<evidence type="ECO:0000256" key="4">
    <source>
        <dbReference type="ARBA" id="ARBA00023125"/>
    </source>
</evidence>
<reference evidence="7 8" key="1">
    <citation type="submission" date="2020-08" db="EMBL/GenBank/DDBJ databases">
        <title>Genomic Encyclopedia of Type Strains, Phase IV (KMG-IV): sequencing the most valuable type-strain genomes for metagenomic binning, comparative biology and taxonomic classification.</title>
        <authorList>
            <person name="Goeker M."/>
        </authorList>
    </citation>
    <scope>NUCLEOTIDE SEQUENCE [LARGE SCALE GENOMIC DNA]</scope>
    <source>
        <strain evidence="7 8">DSM 23562</strain>
    </source>
</reference>
<dbReference type="SUPFAM" id="SSF88946">
    <property type="entry name" value="Sigma2 domain of RNA polymerase sigma factors"/>
    <property type="match status" value="1"/>
</dbReference>
<dbReference type="PANTHER" id="PTHR43133">
    <property type="entry name" value="RNA POLYMERASE ECF-TYPE SIGMA FACTO"/>
    <property type="match status" value="1"/>
</dbReference>
<evidence type="ECO:0000256" key="3">
    <source>
        <dbReference type="ARBA" id="ARBA00023082"/>
    </source>
</evidence>
<dbReference type="PANTHER" id="PTHR43133:SF8">
    <property type="entry name" value="RNA POLYMERASE SIGMA FACTOR HI_1459-RELATED"/>
    <property type="match status" value="1"/>
</dbReference>
<dbReference type="EMBL" id="JACHGW010000001">
    <property type="protein sequence ID" value="MBB6049600.1"/>
    <property type="molecule type" value="Genomic_DNA"/>
</dbReference>
<accession>A0A7W9SNI9</accession>
<dbReference type="GO" id="GO:0003677">
    <property type="term" value="F:DNA binding"/>
    <property type="evidence" value="ECO:0007669"/>
    <property type="project" value="UniProtKB-KW"/>
</dbReference>
<dbReference type="SUPFAM" id="SSF88659">
    <property type="entry name" value="Sigma3 and sigma4 domains of RNA polymerase sigma factors"/>
    <property type="match status" value="1"/>
</dbReference>
<dbReference type="GO" id="GO:0016987">
    <property type="term" value="F:sigma factor activity"/>
    <property type="evidence" value="ECO:0007669"/>
    <property type="project" value="UniProtKB-KW"/>
</dbReference>
<dbReference type="Gene3D" id="1.10.1740.10">
    <property type="match status" value="1"/>
</dbReference>
<dbReference type="InterPro" id="IPR013325">
    <property type="entry name" value="RNA_pol_sigma_r2"/>
</dbReference>
<dbReference type="InterPro" id="IPR014284">
    <property type="entry name" value="RNA_pol_sigma-70_dom"/>
</dbReference>
<dbReference type="AlphaFoldDB" id="A0A7W9SNI9"/>
<dbReference type="NCBIfam" id="TIGR02937">
    <property type="entry name" value="sigma70-ECF"/>
    <property type="match status" value="1"/>
</dbReference>
<keyword evidence="2" id="KW-0805">Transcription regulation</keyword>
<keyword evidence="8" id="KW-1185">Reference proteome</keyword>
<dbReference type="InterPro" id="IPR013324">
    <property type="entry name" value="RNA_pol_sigma_r3/r4-like"/>
</dbReference>
<evidence type="ECO:0000256" key="2">
    <source>
        <dbReference type="ARBA" id="ARBA00023015"/>
    </source>
</evidence>
<name>A0A7W9SNI9_ARMRO</name>
<comment type="caution">
    <text evidence="7">The sequence shown here is derived from an EMBL/GenBank/DDBJ whole genome shotgun (WGS) entry which is preliminary data.</text>
</comment>
<dbReference type="InterPro" id="IPR039425">
    <property type="entry name" value="RNA_pol_sigma-70-like"/>
</dbReference>
<dbReference type="InterPro" id="IPR007627">
    <property type="entry name" value="RNA_pol_sigma70_r2"/>
</dbReference>
<dbReference type="Pfam" id="PF04542">
    <property type="entry name" value="Sigma70_r2"/>
    <property type="match status" value="1"/>
</dbReference>
<evidence type="ECO:0000256" key="5">
    <source>
        <dbReference type="ARBA" id="ARBA00023163"/>
    </source>
</evidence>
<gene>
    <name evidence="7" type="ORF">HNQ39_001362</name>
</gene>